<dbReference type="InterPro" id="IPR013783">
    <property type="entry name" value="Ig-like_fold"/>
</dbReference>
<dbReference type="InterPro" id="IPR010221">
    <property type="entry name" value="VCBS_dom"/>
</dbReference>
<dbReference type="Pfam" id="PF17963">
    <property type="entry name" value="Big_9"/>
    <property type="match status" value="2"/>
</dbReference>
<dbReference type="Gene3D" id="2.150.10.10">
    <property type="entry name" value="Serralysin-like metalloprotease, C-terminal"/>
    <property type="match status" value="1"/>
</dbReference>
<dbReference type="SUPFAM" id="SSF51120">
    <property type="entry name" value="beta-Roll"/>
    <property type="match status" value="1"/>
</dbReference>
<sequence length="749" mass="78486">MSNASPISQSIVVVSVEGTLTATDADGTYTYVAADGARYDRESNQGYLRGDAEINDLAIGGPMSVAAWVRIDDLSNRWSRIFDFSDGEADNNIFLTHNNTSNTLEFKIYNGQGGSADASVSVSNFFTEEGGSSSGFIIYIHDSTLYAGAYSSTSGWSGAFLSTDISSLDTSHFHQITLFLDEPDGTLIAWLDGAQIGQSTSAQSVVEHSGQIDGLRIYDRAFTNSEVQAMLNSNGELSDSFIYMVSDQGCASKTAEIDITVQRPINAAPNAEGGVLNVGAGQTVAVNSLVSTGLLGNDQDAEGNALSVTRIGETNVSSSGTTPIQGQYGTLIVAANGTYSYTPSNAATPGGIDTFTYTVSDGTSTATATLTVNMLADSFAANDSVSIVEKFCPDGMSYLITSGTTLATIDVETREVTTLGNITGTTPSTSLGHLYLAMVDGQLYALGEDAVYTVDPHTLAATEVATRSISASPSALTDNPSPLFVQDGQLYGVNGSNELISINKNTGAVTNLGTSSDLNYPADLAYSFDSVVEGNVLSNDTNAQSVTSILDVNGNAVTVTSGGTTVQTEFGEINIKSDGSYSYTLNNTNEQVDSLTSGQTANDRFVYTTVDNNGDTAQAVLTVHINGADEVAVVENRLEGDETNNILIGGLKNDSINAGGGKDTLTGGGGIDFFIWHDGDQGASGSPAVDIVTDFNVGVQGGLILQIFSPIRQLVTLINTIHSLPVMARQLVSAHLRAAPSFSRYFHYY</sequence>
<dbReference type="SUPFAM" id="SSF63829">
    <property type="entry name" value="Calcium-dependent phosphotriesterase"/>
    <property type="match status" value="1"/>
</dbReference>
<evidence type="ECO:0000313" key="3">
    <source>
        <dbReference type="Proteomes" id="UP001203338"/>
    </source>
</evidence>
<proteinExistence type="predicted"/>
<organism evidence="2 3">
    <name type="scientific">Parendozoicomonas callyspongiae</name>
    <dbReference type="NCBI Taxonomy" id="2942213"/>
    <lineage>
        <taxon>Bacteria</taxon>
        <taxon>Pseudomonadati</taxon>
        <taxon>Pseudomonadota</taxon>
        <taxon>Gammaproteobacteria</taxon>
        <taxon>Oceanospirillales</taxon>
        <taxon>Endozoicomonadaceae</taxon>
        <taxon>Parendozoicomonas</taxon>
    </lineage>
</organism>
<evidence type="ECO:0000313" key="2">
    <source>
        <dbReference type="EMBL" id="MCL6268387.1"/>
    </source>
</evidence>
<dbReference type="InterPro" id="IPR018511">
    <property type="entry name" value="Hemolysin-typ_Ca-bd_CS"/>
</dbReference>
<dbReference type="NCBIfam" id="TIGR01965">
    <property type="entry name" value="VCBS_repeat"/>
    <property type="match status" value="2"/>
</dbReference>
<accession>A0ABT0PCA5</accession>
<protein>
    <submittedName>
        <fullName evidence="2">VCBS domain-containing protein</fullName>
    </submittedName>
</protein>
<reference evidence="2 3" key="1">
    <citation type="submission" date="2022-05" db="EMBL/GenBank/DDBJ databases">
        <authorList>
            <person name="Park J.-S."/>
        </authorList>
    </citation>
    <scope>NUCLEOTIDE SEQUENCE [LARGE SCALE GENOMIC DNA]</scope>
    <source>
        <strain evidence="2 3">2012CJ34-2</strain>
    </source>
</reference>
<comment type="caution">
    <text evidence="2">The sequence shown here is derived from an EMBL/GenBank/DDBJ whole genome shotgun (WGS) entry which is preliminary data.</text>
</comment>
<dbReference type="Gene3D" id="2.60.40.10">
    <property type="entry name" value="Immunoglobulins"/>
    <property type="match status" value="1"/>
</dbReference>
<gene>
    <name evidence="2" type="ORF">M3P05_00290</name>
</gene>
<evidence type="ECO:0000256" key="1">
    <source>
        <dbReference type="ARBA" id="ARBA00022837"/>
    </source>
</evidence>
<keyword evidence="3" id="KW-1185">Reference proteome</keyword>
<dbReference type="Gene3D" id="2.60.40.3440">
    <property type="match status" value="1"/>
</dbReference>
<dbReference type="SUPFAM" id="SSF49899">
    <property type="entry name" value="Concanavalin A-like lectins/glucanases"/>
    <property type="match status" value="2"/>
</dbReference>
<dbReference type="Pfam" id="PF00353">
    <property type="entry name" value="HemolysinCabind"/>
    <property type="match status" value="1"/>
</dbReference>
<name>A0ABT0PCA5_9GAMM</name>
<dbReference type="InterPro" id="IPR001343">
    <property type="entry name" value="Hemolysn_Ca-bd"/>
</dbReference>
<dbReference type="InterPro" id="IPR013320">
    <property type="entry name" value="ConA-like_dom_sf"/>
</dbReference>
<dbReference type="Gene3D" id="2.60.120.200">
    <property type="match status" value="1"/>
</dbReference>
<keyword evidence="1" id="KW-0106">Calcium</keyword>
<dbReference type="PROSITE" id="PS00330">
    <property type="entry name" value="HEMOLYSIN_CALCIUM"/>
    <property type="match status" value="1"/>
</dbReference>
<dbReference type="Proteomes" id="UP001203338">
    <property type="component" value="Unassembled WGS sequence"/>
</dbReference>
<dbReference type="EMBL" id="JAMFLX010000001">
    <property type="protein sequence ID" value="MCL6268387.1"/>
    <property type="molecule type" value="Genomic_DNA"/>
</dbReference>
<dbReference type="InterPro" id="IPR011049">
    <property type="entry name" value="Serralysin-like_metalloprot_C"/>
</dbReference>